<name>A0A849SN19_UNCEI</name>
<gene>
    <name evidence="2" type="ORF">HOP12_07530</name>
</gene>
<dbReference type="GO" id="GO:0007165">
    <property type="term" value="P:signal transduction"/>
    <property type="evidence" value="ECO:0007669"/>
    <property type="project" value="InterPro"/>
</dbReference>
<dbReference type="SUPFAM" id="SSF52200">
    <property type="entry name" value="Toll/Interleukin receptor TIR domain"/>
    <property type="match status" value="1"/>
</dbReference>
<sequence length="540" mass="58852">MARITIASVSESEPLAATIWLGLDQMPLTRDMSCTNTSWEPTPTPAAVLVAHTKAAEASPTWRERLSWLLGRLTGTPVWIFSAAEDAAHGTLRCSGLEHLVICSDRTSDISEFVRTVAQSYDDSELLGRALTGAGAGAVLTRASGAGTLIGGIIGLVSADNSGLRPAGLPFACWSCGARYRLHLLARPSALKCFQCGQRYELPAASVVPTKGAVPSASLTQLRPTPRRRKRVLRRSRITTTEPTVTTSNYDVALSFAGEQRAYVQRVAESLRAGGASVFFDEFEAVALWGHDLAVRFDTVYRSSARFVVPFVSAAYASKAWPQHEFRSALATAVQSVEPYILPVRFDQTELPGLRPTIHYLDGVKLTPDEVARAILQRLTGETASAPLPSEVSPRLRALPPSDFNPYAETEVAVRLLRSGLERRTAELEGRGFGVHTQDRNGRFMLRIMRSGASVYGLDVWIGGDWGDNTICFSIGASRMSSNGVNATGTVEWDRERGLPLIVLHNMSLLPNLGDTYRLTGDELAEAIWNEICNRFERGF</sequence>
<dbReference type="Pfam" id="PF13676">
    <property type="entry name" value="TIR_2"/>
    <property type="match status" value="1"/>
</dbReference>
<dbReference type="Gene3D" id="3.40.50.10140">
    <property type="entry name" value="Toll/interleukin-1 receptor homology (TIR) domain"/>
    <property type="match status" value="1"/>
</dbReference>
<reference evidence="2 3" key="1">
    <citation type="submission" date="2020-04" db="EMBL/GenBank/DDBJ databases">
        <title>Metagenomic profiling of ammonia- and methane-oxidizing microorganisms in a Dutch drinking water treatment plant.</title>
        <authorList>
            <person name="Poghosyan L."/>
            <person name="Leucker S."/>
        </authorList>
    </citation>
    <scope>NUCLEOTIDE SEQUENCE [LARGE SCALE GENOMIC DNA]</scope>
    <source>
        <strain evidence="2">S-RSF-IL-03</strain>
    </source>
</reference>
<dbReference type="AlphaFoldDB" id="A0A849SN19"/>
<evidence type="ECO:0000259" key="1">
    <source>
        <dbReference type="Pfam" id="PF13676"/>
    </source>
</evidence>
<evidence type="ECO:0000313" key="3">
    <source>
        <dbReference type="Proteomes" id="UP000580839"/>
    </source>
</evidence>
<proteinExistence type="predicted"/>
<accession>A0A849SN19</accession>
<protein>
    <submittedName>
        <fullName evidence="2">TIR domain-containing protein</fullName>
    </submittedName>
</protein>
<organism evidence="2 3">
    <name type="scientific">Eiseniibacteriota bacterium</name>
    <dbReference type="NCBI Taxonomy" id="2212470"/>
    <lineage>
        <taxon>Bacteria</taxon>
        <taxon>Candidatus Eiseniibacteriota</taxon>
    </lineage>
</organism>
<dbReference type="Proteomes" id="UP000580839">
    <property type="component" value="Unassembled WGS sequence"/>
</dbReference>
<dbReference type="InterPro" id="IPR035897">
    <property type="entry name" value="Toll_tir_struct_dom_sf"/>
</dbReference>
<dbReference type="EMBL" id="JABFRW010000086">
    <property type="protein sequence ID" value="NOT34004.1"/>
    <property type="molecule type" value="Genomic_DNA"/>
</dbReference>
<evidence type="ECO:0000313" key="2">
    <source>
        <dbReference type="EMBL" id="NOT34004.1"/>
    </source>
</evidence>
<feature type="domain" description="TIR" evidence="1">
    <location>
        <begin position="252"/>
        <end position="366"/>
    </location>
</feature>
<comment type="caution">
    <text evidence="2">The sequence shown here is derived from an EMBL/GenBank/DDBJ whole genome shotgun (WGS) entry which is preliminary data.</text>
</comment>
<dbReference type="InterPro" id="IPR000157">
    <property type="entry name" value="TIR_dom"/>
</dbReference>